<feature type="chain" id="PRO_5035191376" evidence="1">
    <location>
        <begin position="25"/>
        <end position="136"/>
    </location>
</feature>
<reference evidence="2" key="1">
    <citation type="journal article" date="2014" name="Int. J. Syst. Evol. Microbiol.">
        <title>Complete genome sequence of Corynebacterium casei LMG S-19264T (=DSM 44701T), isolated from a smear-ripened cheese.</title>
        <authorList>
            <consortium name="US DOE Joint Genome Institute (JGI-PGF)"/>
            <person name="Walter F."/>
            <person name="Albersmeier A."/>
            <person name="Kalinowski J."/>
            <person name="Ruckert C."/>
        </authorList>
    </citation>
    <scope>NUCLEOTIDE SEQUENCE</scope>
    <source>
        <strain evidence="2">CGMCC 4.5737</strain>
    </source>
</reference>
<comment type="caution">
    <text evidence="2">The sequence shown here is derived from an EMBL/GenBank/DDBJ whole genome shotgun (WGS) entry which is preliminary data.</text>
</comment>
<sequence length="136" mass="14674">MKARSLVVAALAGLAMLAAPQAMAQEQPHADQPAATAAGQCYQNFTVNNKGAYVMWFQMQTKGGVETSWTGSFPVAQSRTIDMGRAEIAEGTQVRVHAKAAAGMDFYSGYVTFCKNGYTKTWDAYGTTFNAWLEDA</sequence>
<dbReference type="EMBL" id="BMMK01000010">
    <property type="protein sequence ID" value="GGM54161.1"/>
    <property type="molecule type" value="Genomic_DNA"/>
</dbReference>
<proteinExistence type="predicted"/>
<evidence type="ECO:0000313" key="2">
    <source>
        <dbReference type="EMBL" id="GGM54161.1"/>
    </source>
</evidence>
<feature type="signal peptide" evidence="1">
    <location>
        <begin position="1"/>
        <end position="24"/>
    </location>
</feature>
<reference evidence="2" key="2">
    <citation type="submission" date="2020-09" db="EMBL/GenBank/DDBJ databases">
        <authorList>
            <person name="Sun Q."/>
            <person name="Zhou Y."/>
        </authorList>
    </citation>
    <scope>NUCLEOTIDE SEQUENCE</scope>
    <source>
        <strain evidence="2">CGMCC 4.5737</strain>
    </source>
</reference>
<keyword evidence="1" id="KW-0732">Signal</keyword>
<evidence type="ECO:0000313" key="3">
    <source>
        <dbReference type="Proteomes" id="UP000637578"/>
    </source>
</evidence>
<dbReference type="RefSeq" id="WP_189057432.1">
    <property type="nucleotide sequence ID" value="NZ_BMMK01000010.1"/>
</dbReference>
<organism evidence="2 3">
    <name type="scientific">Longimycelium tulufanense</name>
    <dbReference type="NCBI Taxonomy" id="907463"/>
    <lineage>
        <taxon>Bacteria</taxon>
        <taxon>Bacillati</taxon>
        <taxon>Actinomycetota</taxon>
        <taxon>Actinomycetes</taxon>
        <taxon>Pseudonocardiales</taxon>
        <taxon>Pseudonocardiaceae</taxon>
        <taxon>Longimycelium</taxon>
    </lineage>
</organism>
<keyword evidence="3" id="KW-1185">Reference proteome</keyword>
<protein>
    <submittedName>
        <fullName evidence="2">Uncharacterized protein</fullName>
    </submittedName>
</protein>
<accession>A0A8J3C866</accession>
<evidence type="ECO:0000256" key="1">
    <source>
        <dbReference type="SAM" id="SignalP"/>
    </source>
</evidence>
<gene>
    <name evidence="2" type="ORF">GCM10012275_26590</name>
</gene>
<dbReference type="AlphaFoldDB" id="A0A8J3C866"/>
<dbReference type="Proteomes" id="UP000637578">
    <property type="component" value="Unassembled WGS sequence"/>
</dbReference>
<name>A0A8J3C866_9PSEU</name>